<reference evidence="2" key="1">
    <citation type="journal article" date="2014" name="Front. Microbiol.">
        <title>High frequency of phylogenetically diverse reductive dehalogenase-homologous genes in deep subseafloor sedimentary metagenomes.</title>
        <authorList>
            <person name="Kawai M."/>
            <person name="Futagami T."/>
            <person name="Toyoda A."/>
            <person name="Takaki Y."/>
            <person name="Nishi S."/>
            <person name="Hori S."/>
            <person name="Arai W."/>
            <person name="Tsubouchi T."/>
            <person name="Morono Y."/>
            <person name="Uchiyama I."/>
            <person name="Ito T."/>
            <person name="Fujiyama A."/>
            <person name="Inagaki F."/>
            <person name="Takami H."/>
        </authorList>
    </citation>
    <scope>NUCLEOTIDE SEQUENCE</scope>
    <source>
        <strain evidence="2">Expedition CK06-06</strain>
    </source>
</reference>
<proteinExistence type="predicted"/>
<dbReference type="GO" id="GO:0009061">
    <property type="term" value="P:anaerobic respiration"/>
    <property type="evidence" value="ECO:0007669"/>
    <property type="project" value="TreeGrafter"/>
</dbReference>
<dbReference type="PANTHER" id="PTHR43742:SF3">
    <property type="entry name" value="DIMETHYL SULFOXIDE REDUCTASE DMSA"/>
    <property type="match status" value="1"/>
</dbReference>
<dbReference type="GO" id="GO:0009055">
    <property type="term" value="F:electron transfer activity"/>
    <property type="evidence" value="ECO:0007669"/>
    <property type="project" value="TreeGrafter"/>
</dbReference>
<gene>
    <name evidence="2" type="ORF">S01H4_23053</name>
</gene>
<feature type="non-terminal residue" evidence="2">
    <location>
        <position position="1"/>
    </location>
</feature>
<evidence type="ECO:0000313" key="2">
    <source>
        <dbReference type="EMBL" id="GAG89802.1"/>
    </source>
</evidence>
<evidence type="ECO:0000259" key="1">
    <source>
        <dbReference type="Pfam" id="PF01568"/>
    </source>
</evidence>
<dbReference type="InterPro" id="IPR009010">
    <property type="entry name" value="Asp_de-COase-like_dom_sf"/>
</dbReference>
<accession>X1C949</accession>
<name>X1C949_9ZZZZ</name>
<dbReference type="PANTHER" id="PTHR43742">
    <property type="entry name" value="TRIMETHYLAMINE-N-OXIDE REDUCTASE"/>
    <property type="match status" value="1"/>
</dbReference>
<dbReference type="GO" id="GO:0030151">
    <property type="term" value="F:molybdenum ion binding"/>
    <property type="evidence" value="ECO:0007669"/>
    <property type="project" value="TreeGrafter"/>
</dbReference>
<dbReference type="GO" id="GO:0030288">
    <property type="term" value="C:outer membrane-bounded periplasmic space"/>
    <property type="evidence" value="ECO:0007669"/>
    <property type="project" value="TreeGrafter"/>
</dbReference>
<feature type="domain" description="Molybdopterin dinucleotide-binding" evidence="1">
    <location>
        <begin position="1"/>
        <end position="68"/>
    </location>
</feature>
<dbReference type="AlphaFoldDB" id="X1C949"/>
<dbReference type="SUPFAM" id="SSF50692">
    <property type="entry name" value="ADC-like"/>
    <property type="match status" value="1"/>
</dbReference>
<dbReference type="GO" id="GO:0016491">
    <property type="term" value="F:oxidoreductase activity"/>
    <property type="evidence" value="ECO:0007669"/>
    <property type="project" value="InterPro"/>
</dbReference>
<comment type="caution">
    <text evidence="2">The sequence shown here is derived from an EMBL/GenBank/DDBJ whole genome shotgun (WGS) entry which is preliminary data.</text>
</comment>
<protein>
    <recommendedName>
        <fullName evidence="1">Molybdopterin dinucleotide-binding domain-containing protein</fullName>
    </recommendedName>
</protein>
<sequence>AAKRNIHNGVFIDVFNDRGRIRIRAKVTERIIPGAVCVYQGAWYNPDKDGLDNGGCANVLTQDTYSPGGAFPLNSSLVEIELSYNEQVEGTQ</sequence>
<dbReference type="GO" id="GO:0043546">
    <property type="term" value="F:molybdopterin cofactor binding"/>
    <property type="evidence" value="ECO:0007669"/>
    <property type="project" value="InterPro"/>
</dbReference>
<dbReference type="InterPro" id="IPR050612">
    <property type="entry name" value="Prok_Mopterin_Oxidored"/>
</dbReference>
<dbReference type="Gene3D" id="2.40.40.20">
    <property type="match status" value="1"/>
</dbReference>
<dbReference type="Pfam" id="PF01568">
    <property type="entry name" value="Molydop_binding"/>
    <property type="match status" value="1"/>
</dbReference>
<dbReference type="EMBL" id="BART01010647">
    <property type="protein sequence ID" value="GAG89802.1"/>
    <property type="molecule type" value="Genomic_DNA"/>
</dbReference>
<dbReference type="InterPro" id="IPR006657">
    <property type="entry name" value="MoPterin_dinucl-bd_dom"/>
</dbReference>
<organism evidence="2">
    <name type="scientific">marine sediment metagenome</name>
    <dbReference type="NCBI Taxonomy" id="412755"/>
    <lineage>
        <taxon>unclassified sequences</taxon>
        <taxon>metagenomes</taxon>
        <taxon>ecological metagenomes</taxon>
    </lineage>
</organism>